<keyword evidence="2" id="KW-1185">Reference proteome</keyword>
<evidence type="ECO:0000313" key="2">
    <source>
        <dbReference type="Proteomes" id="UP000030111"/>
    </source>
</evidence>
<proteinExistence type="predicted"/>
<dbReference type="RefSeq" id="WP_026990684.1">
    <property type="nucleotide sequence ID" value="NZ_AUGP01000017.1"/>
</dbReference>
<gene>
    <name evidence="1" type="ORF">Q766_20280</name>
</gene>
<dbReference type="eggNOG" id="ENOG503323E">
    <property type="taxonomic scope" value="Bacteria"/>
</dbReference>
<organism evidence="1 2">
    <name type="scientific">Flavobacterium subsaxonicum WB 4.1-42 = DSM 21790</name>
    <dbReference type="NCBI Taxonomy" id="1121898"/>
    <lineage>
        <taxon>Bacteria</taxon>
        <taxon>Pseudomonadati</taxon>
        <taxon>Bacteroidota</taxon>
        <taxon>Flavobacteriia</taxon>
        <taxon>Flavobacteriales</taxon>
        <taxon>Flavobacteriaceae</taxon>
        <taxon>Flavobacterium</taxon>
    </lineage>
</organism>
<name>A0A0A2MHC5_9FLAO</name>
<dbReference type="OrthoDB" id="1340765at2"/>
<dbReference type="Proteomes" id="UP000030111">
    <property type="component" value="Unassembled WGS sequence"/>
</dbReference>
<dbReference type="EMBL" id="JRLY01000029">
    <property type="protein sequence ID" value="KGO91026.1"/>
    <property type="molecule type" value="Genomic_DNA"/>
</dbReference>
<reference evidence="1 2" key="1">
    <citation type="submission" date="2013-09" db="EMBL/GenBank/DDBJ databases">
        <authorList>
            <person name="Zeng Z."/>
            <person name="Chen C."/>
        </authorList>
    </citation>
    <scope>NUCLEOTIDE SEQUENCE [LARGE SCALE GENOMIC DNA]</scope>
    <source>
        <strain evidence="1 2">WB 4.1-42</strain>
    </source>
</reference>
<sequence>MSDKYKSLSEPDFFWKNFRLGTELQISGTLIYNALYFLDTIEYIHHEEDIFELLYNLAIGIERLQKITIILLEHSESINQLDFEKSLITHNHLILHEIINKIQSIKLGKVHFKFLSLLRDFYTSYRYERFNKKSINKPNFDKKAFQEFLVNELQLETSKDDEALYPYKKEEWIENNKRLKKFIGKTIGTIVNSLYEIIGDRARKLGTYTYDIRYGSKAFKIFMAKEFTFEIENNFKKEIIVSLLSKEGMNDEFKKYIQTLEPINLDEYNSSYYIQYLMNSITNYSRISEYQYLIEEKEIPKDRINDIEHIGTGQYFDFDFEDDEISK</sequence>
<evidence type="ECO:0000313" key="1">
    <source>
        <dbReference type="EMBL" id="KGO91026.1"/>
    </source>
</evidence>
<accession>A0A0A2MHC5</accession>
<dbReference type="AlphaFoldDB" id="A0A0A2MHC5"/>
<comment type="caution">
    <text evidence="1">The sequence shown here is derived from an EMBL/GenBank/DDBJ whole genome shotgun (WGS) entry which is preliminary data.</text>
</comment>
<protein>
    <submittedName>
        <fullName evidence="1">Uncharacterized protein</fullName>
    </submittedName>
</protein>